<evidence type="ECO:0000256" key="4">
    <source>
        <dbReference type="ARBA" id="ARBA00022670"/>
    </source>
</evidence>
<dbReference type="OMA" id="WDERTQP"/>
<dbReference type="AlphaFoldDB" id="A0A3B0K371"/>
<keyword evidence="4 10" id="KW-0645">Protease</keyword>
<dbReference type="Proteomes" id="UP000268350">
    <property type="component" value="Unassembled WGS sequence"/>
</dbReference>
<feature type="domain" description="Peptidase S1" evidence="12">
    <location>
        <begin position="42"/>
        <end position="264"/>
    </location>
</feature>
<dbReference type="Gene3D" id="2.40.10.10">
    <property type="entry name" value="Trypsin-like serine proteases"/>
    <property type="match status" value="2"/>
</dbReference>
<dbReference type="GO" id="GO:0005576">
    <property type="term" value="C:extracellular region"/>
    <property type="evidence" value="ECO:0007669"/>
    <property type="project" value="UniProtKB-SubCell"/>
</dbReference>
<dbReference type="SMART" id="SM00020">
    <property type="entry name" value="Tryp_SPc"/>
    <property type="match status" value="1"/>
</dbReference>
<feature type="signal peptide" evidence="11">
    <location>
        <begin position="1"/>
        <end position="20"/>
    </location>
</feature>
<evidence type="ECO:0000256" key="9">
    <source>
        <dbReference type="ARBA" id="ARBA00023157"/>
    </source>
</evidence>
<keyword evidence="6 10" id="KW-0378">Hydrolase</keyword>
<dbReference type="CDD" id="cd00190">
    <property type="entry name" value="Tryp_SPc"/>
    <property type="match status" value="1"/>
</dbReference>
<feature type="chain" id="PRO_5017474723" evidence="11">
    <location>
        <begin position="21"/>
        <end position="277"/>
    </location>
</feature>
<evidence type="ECO:0000256" key="5">
    <source>
        <dbReference type="ARBA" id="ARBA00022729"/>
    </source>
</evidence>
<comment type="similarity">
    <text evidence="2">Belongs to the peptidase S1 family.</text>
</comment>
<organism evidence="13 14">
    <name type="scientific">Drosophila guanche</name>
    <name type="common">Fruit fly</name>
    <dbReference type="NCBI Taxonomy" id="7266"/>
    <lineage>
        <taxon>Eukaryota</taxon>
        <taxon>Metazoa</taxon>
        <taxon>Ecdysozoa</taxon>
        <taxon>Arthropoda</taxon>
        <taxon>Hexapoda</taxon>
        <taxon>Insecta</taxon>
        <taxon>Pterygota</taxon>
        <taxon>Neoptera</taxon>
        <taxon>Endopterygota</taxon>
        <taxon>Diptera</taxon>
        <taxon>Brachycera</taxon>
        <taxon>Muscomorpha</taxon>
        <taxon>Ephydroidea</taxon>
        <taxon>Drosophilidae</taxon>
        <taxon>Drosophila</taxon>
        <taxon>Sophophora</taxon>
    </lineage>
</organism>
<dbReference type="EMBL" id="OUUW01000005">
    <property type="protein sequence ID" value="SPP80399.1"/>
    <property type="molecule type" value="Genomic_DNA"/>
</dbReference>
<keyword evidence="8" id="KW-0865">Zymogen</keyword>
<dbReference type="InterPro" id="IPR009003">
    <property type="entry name" value="Peptidase_S1_PA"/>
</dbReference>
<dbReference type="GO" id="GO:0004252">
    <property type="term" value="F:serine-type endopeptidase activity"/>
    <property type="evidence" value="ECO:0007669"/>
    <property type="project" value="InterPro"/>
</dbReference>
<dbReference type="FunFam" id="2.40.10.10:FF:000047">
    <property type="entry name" value="Trypsin eta"/>
    <property type="match status" value="1"/>
</dbReference>
<evidence type="ECO:0000256" key="1">
    <source>
        <dbReference type="ARBA" id="ARBA00004613"/>
    </source>
</evidence>
<proteinExistence type="inferred from homology"/>
<dbReference type="PROSITE" id="PS00135">
    <property type="entry name" value="TRYPSIN_SER"/>
    <property type="match status" value="1"/>
</dbReference>
<dbReference type="PROSITE" id="PS00134">
    <property type="entry name" value="TRYPSIN_HIS"/>
    <property type="match status" value="1"/>
</dbReference>
<evidence type="ECO:0000259" key="12">
    <source>
        <dbReference type="PROSITE" id="PS50240"/>
    </source>
</evidence>
<evidence type="ECO:0000256" key="3">
    <source>
        <dbReference type="ARBA" id="ARBA00022525"/>
    </source>
</evidence>
<dbReference type="InterPro" id="IPR050430">
    <property type="entry name" value="Peptidase_S1"/>
</dbReference>
<keyword evidence="7 10" id="KW-0720">Serine protease</keyword>
<dbReference type="InterPro" id="IPR033116">
    <property type="entry name" value="TRYPSIN_SER"/>
</dbReference>
<dbReference type="PRINTS" id="PR00722">
    <property type="entry name" value="CHYMOTRYPSIN"/>
</dbReference>
<comment type="subcellular location">
    <subcellularLocation>
        <location evidence="1">Secreted</location>
    </subcellularLocation>
</comment>
<dbReference type="InterPro" id="IPR001314">
    <property type="entry name" value="Peptidase_S1A"/>
</dbReference>
<keyword evidence="5 11" id="KW-0732">Signal</keyword>
<dbReference type="InterPro" id="IPR018114">
    <property type="entry name" value="TRYPSIN_HIS"/>
</dbReference>
<dbReference type="SUPFAM" id="SSF50494">
    <property type="entry name" value="Trypsin-like serine proteases"/>
    <property type="match status" value="1"/>
</dbReference>
<evidence type="ECO:0000313" key="14">
    <source>
        <dbReference type="Proteomes" id="UP000268350"/>
    </source>
</evidence>
<dbReference type="PROSITE" id="PS50240">
    <property type="entry name" value="TRYPSIN_DOM"/>
    <property type="match status" value="1"/>
</dbReference>
<dbReference type="InterPro" id="IPR001254">
    <property type="entry name" value="Trypsin_dom"/>
</dbReference>
<keyword evidence="3" id="KW-0964">Secreted</keyword>
<evidence type="ECO:0000256" key="11">
    <source>
        <dbReference type="SAM" id="SignalP"/>
    </source>
</evidence>
<evidence type="ECO:0000256" key="6">
    <source>
        <dbReference type="ARBA" id="ARBA00022801"/>
    </source>
</evidence>
<dbReference type="GO" id="GO:0016485">
    <property type="term" value="P:protein processing"/>
    <property type="evidence" value="ECO:0007669"/>
    <property type="project" value="UniProtKB-ARBA"/>
</dbReference>
<dbReference type="STRING" id="7266.A0A3B0K371"/>
<reference evidence="14" key="1">
    <citation type="submission" date="2018-01" db="EMBL/GenBank/DDBJ databases">
        <authorList>
            <person name="Alioto T."/>
            <person name="Alioto T."/>
        </authorList>
    </citation>
    <scope>NUCLEOTIDE SEQUENCE [LARGE SCALE GENOMIC DNA]</scope>
</reference>
<name>A0A3B0K371_DROGU</name>
<protein>
    <submittedName>
        <fullName evidence="13">Blast:Chymotrypsin-2</fullName>
    </submittedName>
</protein>
<keyword evidence="14" id="KW-1185">Reference proteome</keyword>
<evidence type="ECO:0000256" key="10">
    <source>
        <dbReference type="RuleBase" id="RU363034"/>
    </source>
</evidence>
<dbReference type="PANTHER" id="PTHR24276:SF98">
    <property type="entry name" value="FI18310P1-RELATED"/>
    <property type="match status" value="1"/>
</dbReference>
<evidence type="ECO:0000256" key="2">
    <source>
        <dbReference type="ARBA" id="ARBA00007664"/>
    </source>
</evidence>
<sequence length="277" mass="29888">MTALALRFLVAICAFSCISGIRIKSNSTSGRSSSSLYKDQRIIGGEAAPEGIAPYQISLQSLSGAHSCGGAIIADKWVLTAAHCVMNANPQLLVVVSGTNQYNNRENRNFVQAVHIHCNYDNPSMHNDIALLQLTESIVWNERTQPIPLPVAPMLPGDEVILTGWGSTILWGSTPIDLQIVFLKYVPHRECKEALNGDEDCDVGHICTFSRQGEGACHGDSGGPLVSNGQLVGLVNWGWPCATGVPDVHANVYFYSDWIRNVMSGNTKCGGYGTAER</sequence>
<evidence type="ECO:0000313" key="13">
    <source>
        <dbReference type="EMBL" id="SPP80399.1"/>
    </source>
</evidence>
<evidence type="ECO:0000256" key="7">
    <source>
        <dbReference type="ARBA" id="ARBA00022825"/>
    </source>
</evidence>
<accession>A0A3B0K371</accession>
<evidence type="ECO:0000256" key="8">
    <source>
        <dbReference type="ARBA" id="ARBA00023145"/>
    </source>
</evidence>
<dbReference type="PANTHER" id="PTHR24276">
    <property type="entry name" value="POLYSERASE-RELATED"/>
    <property type="match status" value="1"/>
</dbReference>
<gene>
    <name evidence="13" type="ORF">DGUA_6G005277</name>
</gene>
<dbReference type="Pfam" id="PF00089">
    <property type="entry name" value="Trypsin"/>
    <property type="match status" value="1"/>
</dbReference>
<dbReference type="InterPro" id="IPR043504">
    <property type="entry name" value="Peptidase_S1_PA_chymotrypsin"/>
</dbReference>
<keyword evidence="9" id="KW-1015">Disulfide bond</keyword>
<dbReference type="OrthoDB" id="8440449at2759"/>